<evidence type="ECO:0000313" key="4">
    <source>
        <dbReference type="Proteomes" id="UP000294498"/>
    </source>
</evidence>
<keyword evidence="2" id="KW-0560">Oxidoreductase</keyword>
<dbReference type="PANTHER" id="PTHR43669:SF3">
    <property type="entry name" value="ALCOHOL DEHYDROGENASE, PUTATIVE (AFU_ORTHOLOGUE AFUA_3G03445)-RELATED"/>
    <property type="match status" value="1"/>
</dbReference>
<gene>
    <name evidence="3" type="ORF">EDB95_2481</name>
</gene>
<dbReference type="GO" id="GO:0016491">
    <property type="term" value="F:oxidoreductase activity"/>
    <property type="evidence" value="ECO:0007669"/>
    <property type="project" value="UniProtKB-KW"/>
</dbReference>
<evidence type="ECO:0000313" key="3">
    <source>
        <dbReference type="EMBL" id="TDX01446.1"/>
    </source>
</evidence>
<accession>A0A4R8DU53</accession>
<proteinExistence type="inferred from homology"/>
<dbReference type="PANTHER" id="PTHR43669">
    <property type="entry name" value="5-KETO-D-GLUCONATE 5-REDUCTASE"/>
    <property type="match status" value="1"/>
</dbReference>
<dbReference type="InterPro" id="IPR002347">
    <property type="entry name" value="SDR_fam"/>
</dbReference>
<evidence type="ECO:0000256" key="2">
    <source>
        <dbReference type="ARBA" id="ARBA00023002"/>
    </source>
</evidence>
<dbReference type="PRINTS" id="PR00081">
    <property type="entry name" value="GDHRDH"/>
</dbReference>
<comment type="similarity">
    <text evidence="1">Belongs to the short-chain dehydrogenases/reductases (SDR) family.</text>
</comment>
<dbReference type="AlphaFoldDB" id="A0A4R8DU53"/>
<dbReference type="Pfam" id="PF13561">
    <property type="entry name" value="adh_short_C2"/>
    <property type="match status" value="1"/>
</dbReference>
<sequence>MPGSFVYRQTNKMQPLKDKVAVVFAASGDIAGAVARSFSDQGAKVYVTARNLDAVKALARELKAEAARVDAMKETEIDHFLQKVVADNGKLDVVFNGIGVSYNDMGGRPPTTQATFEQFMSPMEKLCGSQFLTSRVAARYMMETGSEGTILLLTAALSRSKIPNLAGITAASAAIEGMTRVMAAEFGGNGIKVICICSGALMETKRISGWIESVANQYGIPVEQIVSQYKAFDILKTVPTLKQLGDTAAFLASETGVAFNSHIVDVDCGKLNIL</sequence>
<evidence type="ECO:0000256" key="1">
    <source>
        <dbReference type="ARBA" id="ARBA00006484"/>
    </source>
</evidence>
<organism evidence="3 4">
    <name type="scientific">Dinghuibacter silviterrae</name>
    <dbReference type="NCBI Taxonomy" id="1539049"/>
    <lineage>
        <taxon>Bacteria</taxon>
        <taxon>Pseudomonadati</taxon>
        <taxon>Bacteroidota</taxon>
        <taxon>Chitinophagia</taxon>
        <taxon>Chitinophagales</taxon>
        <taxon>Chitinophagaceae</taxon>
        <taxon>Dinghuibacter</taxon>
    </lineage>
</organism>
<protein>
    <submittedName>
        <fullName evidence="3">NAD(P)-dependent dehydrogenase (Short-subunit alcohol dehydrogenase family)</fullName>
    </submittedName>
</protein>
<dbReference type="Proteomes" id="UP000294498">
    <property type="component" value="Unassembled WGS sequence"/>
</dbReference>
<keyword evidence="4" id="KW-1185">Reference proteome</keyword>
<dbReference type="Gene3D" id="3.40.50.720">
    <property type="entry name" value="NAD(P)-binding Rossmann-like Domain"/>
    <property type="match status" value="1"/>
</dbReference>
<comment type="caution">
    <text evidence="3">The sequence shown here is derived from an EMBL/GenBank/DDBJ whole genome shotgun (WGS) entry which is preliminary data.</text>
</comment>
<dbReference type="SUPFAM" id="SSF51735">
    <property type="entry name" value="NAD(P)-binding Rossmann-fold domains"/>
    <property type="match status" value="1"/>
</dbReference>
<name>A0A4R8DU53_9BACT</name>
<dbReference type="EMBL" id="SODV01000001">
    <property type="protein sequence ID" value="TDX01446.1"/>
    <property type="molecule type" value="Genomic_DNA"/>
</dbReference>
<dbReference type="InterPro" id="IPR036291">
    <property type="entry name" value="NAD(P)-bd_dom_sf"/>
</dbReference>
<dbReference type="CDD" id="cd05233">
    <property type="entry name" value="SDR_c"/>
    <property type="match status" value="1"/>
</dbReference>
<reference evidence="3 4" key="1">
    <citation type="submission" date="2019-03" db="EMBL/GenBank/DDBJ databases">
        <title>Genomic Encyclopedia of Type Strains, Phase IV (KMG-IV): sequencing the most valuable type-strain genomes for metagenomic binning, comparative biology and taxonomic classification.</title>
        <authorList>
            <person name="Goeker M."/>
        </authorList>
    </citation>
    <scope>NUCLEOTIDE SEQUENCE [LARGE SCALE GENOMIC DNA]</scope>
    <source>
        <strain evidence="3 4">DSM 100059</strain>
    </source>
</reference>